<evidence type="ECO:0000313" key="1">
    <source>
        <dbReference type="EMBL" id="RED50211.1"/>
    </source>
</evidence>
<dbReference type="InterPro" id="IPR029044">
    <property type="entry name" value="Nucleotide-diphossugar_trans"/>
</dbReference>
<dbReference type="Pfam" id="PF09837">
    <property type="entry name" value="DUF2064"/>
    <property type="match status" value="1"/>
</dbReference>
<dbReference type="OrthoDB" id="9798250at2"/>
<dbReference type="SUPFAM" id="SSF53448">
    <property type="entry name" value="Nucleotide-diphospho-sugar transferases"/>
    <property type="match status" value="1"/>
</dbReference>
<accession>A0A3D9HLL2</accession>
<gene>
    <name evidence="1" type="ORF">DFQ02_101236</name>
</gene>
<comment type="caution">
    <text evidence="1">The sequence shown here is derived from an EMBL/GenBank/DDBJ whole genome shotgun (WGS) entry which is preliminary data.</text>
</comment>
<dbReference type="PANTHER" id="PTHR36529:SF1">
    <property type="entry name" value="GLYCOSYLTRANSFERASE"/>
    <property type="match status" value="1"/>
</dbReference>
<dbReference type="PANTHER" id="PTHR36529">
    <property type="entry name" value="SLL1095 PROTEIN"/>
    <property type="match status" value="1"/>
</dbReference>
<evidence type="ECO:0000313" key="2">
    <source>
        <dbReference type="Proteomes" id="UP000256629"/>
    </source>
</evidence>
<dbReference type="EMBL" id="QRDX01000001">
    <property type="protein sequence ID" value="RED50211.1"/>
    <property type="molecule type" value="Genomic_DNA"/>
</dbReference>
<protein>
    <recommendedName>
        <fullName evidence="3">Glycosyltransferase A (GT-A) superfamily protein (DUF2064 family)</fullName>
    </recommendedName>
</protein>
<dbReference type="Proteomes" id="UP000256629">
    <property type="component" value="Unassembled WGS sequence"/>
</dbReference>
<sequence>MPLVKIGANGYKKVLKFMNKALIIVFVKNIKLGKVKTRLAKTIGDQGAFEVYSELVKITERALENLSIDKRIYFSDTVVNSKWEGLYKTVQKGADLGERMKSAFLDGFHDGYNRIVLIGSDLPDIKAKHLENGLSALIKNDVVFGPAEDGGYYLIGMRKMHEMLFNNKPWSQSNLLKETINELEFHNITFTTLELLNDIDTFEDLIASKFYQSNIELQEKIKQLHD</sequence>
<name>A0A3D9HLL2_9FLAO</name>
<keyword evidence="2" id="KW-1185">Reference proteome</keyword>
<proteinExistence type="predicted"/>
<organism evidence="1 2">
    <name type="scientific">Seonamhaeicola aphaedonensis</name>
    <dbReference type="NCBI Taxonomy" id="1461338"/>
    <lineage>
        <taxon>Bacteria</taxon>
        <taxon>Pseudomonadati</taxon>
        <taxon>Bacteroidota</taxon>
        <taxon>Flavobacteriia</taxon>
        <taxon>Flavobacteriales</taxon>
        <taxon>Flavobacteriaceae</taxon>
    </lineage>
</organism>
<evidence type="ECO:0008006" key="3">
    <source>
        <dbReference type="Google" id="ProtNLM"/>
    </source>
</evidence>
<dbReference type="InterPro" id="IPR018641">
    <property type="entry name" value="Trfase_1_rSAM/seldom-assoc"/>
</dbReference>
<dbReference type="AlphaFoldDB" id="A0A3D9HLL2"/>
<reference evidence="1 2" key="1">
    <citation type="submission" date="2018-07" db="EMBL/GenBank/DDBJ databases">
        <title>Genomic Encyclopedia of Type Strains, Phase III (KMG-III): the genomes of soil and plant-associated and newly described type strains.</title>
        <authorList>
            <person name="Whitman W."/>
        </authorList>
    </citation>
    <scope>NUCLEOTIDE SEQUENCE [LARGE SCALE GENOMIC DNA]</scope>
    <source>
        <strain evidence="1 2">CECT 8487</strain>
    </source>
</reference>
<dbReference type="Gene3D" id="3.90.550.10">
    <property type="entry name" value="Spore Coat Polysaccharide Biosynthesis Protein SpsA, Chain A"/>
    <property type="match status" value="1"/>
</dbReference>
<dbReference type="NCBIfam" id="TIGR04282">
    <property type="entry name" value="glyco_like_cofC"/>
    <property type="match status" value="1"/>
</dbReference>
<dbReference type="RefSeq" id="WP_116039155.1">
    <property type="nucleotide sequence ID" value="NZ_QRDX01000001.1"/>
</dbReference>